<dbReference type="EMBL" id="QSLN01000010">
    <property type="protein sequence ID" value="RDV82438.1"/>
    <property type="molecule type" value="Genomic_DNA"/>
</dbReference>
<dbReference type="GO" id="GO:0008270">
    <property type="term" value="F:zinc ion binding"/>
    <property type="evidence" value="ECO:0007669"/>
    <property type="project" value="UniProtKB-KW"/>
</dbReference>
<dbReference type="InterPro" id="IPR006171">
    <property type="entry name" value="TOPRIM_dom"/>
</dbReference>
<feature type="site" description="Interaction with DNA" evidence="10">
    <location>
        <position position="139"/>
    </location>
</feature>
<feature type="site" description="Interaction with DNA" evidence="10">
    <location>
        <position position="154"/>
    </location>
</feature>
<dbReference type="PRINTS" id="PR00417">
    <property type="entry name" value="PRTPISMRASEI"/>
</dbReference>
<comment type="function">
    <text evidence="10">Releases the supercoiling and torsional tension of DNA, which is introduced during the DNA replication and transcription, by transiently cleaving and rejoining one strand of the DNA duplex. Introduces a single-strand break via transesterification at a target site in duplex DNA. The scissile phosphodiester is attacked by the catalytic tyrosine of the enzyme, resulting in the formation of a DNA-(5'-phosphotyrosyl)-enzyme intermediate and the expulsion of a 3'-OH DNA strand. The free DNA strand then undergoes passage around the unbroken strand, thus removing DNA supercoils. Finally, in the religation step, the DNA 3'-OH attacks the covalent intermediate to expel the active-site tyrosine and restore the DNA phosphodiester backbone.</text>
</comment>
<dbReference type="InterPro" id="IPR003601">
    <property type="entry name" value="Topo_IA_2"/>
</dbReference>
<dbReference type="Gene3D" id="1.10.290.10">
    <property type="entry name" value="Topoisomerase I, domain 4"/>
    <property type="match status" value="1"/>
</dbReference>
<evidence type="ECO:0000259" key="11">
    <source>
        <dbReference type="PROSITE" id="PS50880"/>
    </source>
</evidence>
<dbReference type="PANTHER" id="PTHR42785">
    <property type="entry name" value="DNA TOPOISOMERASE, TYPE IA, CORE"/>
    <property type="match status" value="1"/>
</dbReference>
<keyword evidence="6" id="KW-0460">Magnesium</keyword>
<feature type="site" description="Interaction with DNA" evidence="10">
    <location>
        <position position="147"/>
    </location>
</feature>
<sequence length="686" mass="77949">MKHLIIVESPAKARTLSKFLGSQFLVKASMGHVRDLPKSELGVDLENGFTPKYVTIRGKGKVVQELRNYVAKADTVLMASDPDREGEAIAWHLCLLLGIPPEAPCRIEFHEVTKNAVLDSLKSPRPIDLNRVNAQQARRVLDRLVGYSLSPLLWRKVKRGLSAGRVQSVALRLVVEREEEIEAFEPEEYWDLAAWLLAPGGERVLAKLARFKGKKFTCRTAEEVERVMLSTVSVDWKVARVVRQERSKAPPLPFTTSQMVQEANRHLGMRLERTMAVAQQLYEGVDLGPEGPVGLITYIRTDSTRVSEEAKERAWAFIKEHYGAEFVGDILPKERKAKGRVQDAHEAIRPTDVYRTPEKVKPYLTPDQYKLYRLIWERFLAAHMAPARYFLTRVEIEAGDYTFYATGTHLLFPGFLRLWRSEEEEEEGKLPPLREGEVLTFEEFVPQQHFTTPPPRYTEGTLVKALEEKGVGRPSTYAPTIETILKRGYVVRVDKYLHPTPLGRTVVELLKEHFPGIVDVGFTAAMEEKLDLVEEGQADWVDILREFYQSFSQDLVRAEAAIERVSLPDTFTDISCPRCGRPMVKKTGRYGEFLACSGYPECQMRMPVGTGVKCPRCGGELVKRRSKKGRYFYGCSRYPECDFVVWSEPVPEPCPECGSLMVRRGRGKKKQVVCTNESCGYQRLEG</sequence>
<evidence type="ECO:0000256" key="5">
    <source>
        <dbReference type="ARBA" id="ARBA00022833"/>
    </source>
</evidence>
<evidence type="ECO:0000259" key="12">
    <source>
        <dbReference type="PROSITE" id="PS52039"/>
    </source>
</evidence>
<feature type="site" description="Interaction with DNA" evidence="10">
    <location>
        <position position="32"/>
    </location>
</feature>
<dbReference type="InterPro" id="IPR028612">
    <property type="entry name" value="Topoisom_1_IA"/>
</dbReference>
<name>A0A3D8P2F7_9THEO</name>
<dbReference type="InterPro" id="IPR000380">
    <property type="entry name" value="Topo_IA"/>
</dbReference>
<dbReference type="SMART" id="SM00493">
    <property type="entry name" value="TOPRIM"/>
    <property type="match status" value="1"/>
</dbReference>
<dbReference type="HAMAP" id="MF_00952">
    <property type="entry name" value="Topoisom_1_prok"/>
    <property type="match status" value="1"/>
</dbReference>
<dbReference type="EC" id="5.6.2.1" evidence="10"/>
<keyword evidence="3" id="KW-0479">Metal-binding</keyword>
<dbReference type="PROSITE" id="PS50880">
    <property type="entry name" value="TOPRIM"/>
    <property type="match status" value="1"/>
</dbReference>
<dbReference type="CDD" id="cd03363">
    <property type="entry name" value="TOPRIM_TopoIA_TopoI"/>
    <property type="match status" value="1"/>
</dbReference>
<organism evidence="13 14">
    <name type="scientific">Ammonifex thiophilus</name>
    <dbReference type="NCBI Taxonomy" id="444093"/>
    <lineage>
        <taxon>Bacteria</taxon>
        <taxon>Bacillati</taxon>
        <taxon>Bacillota</taxon>
        <taxon>Clostridia</taxon>
        <taxon>Thermoanaerobacterales</taxon>
        <taxon>Thermoanaerobacteraceae</taxon>
        <taxon>Ammonifex</taxon>
    </lineage>
</organism>
<reference evidence="13 14" key="1">
    <citation type="submission" date="2018-08" db="EMBL/GenBank/DDBJ databases">
        <title>Form III RuBisCO-mediated autotrophy in Thermodesulfobium bacteria.</title>
        <authorList>
            <person name="Toshchakov S.V."/>
            <person name="Kublanov I.V."/>
            <person name="Frolov E."/>
            <person name="Bonch-Osmolovskaya E.A."/>
            <person name="Tourova T.P."/>
            <person name="Chernych N.A."/>
            <person name="Lebedinsky A.V."/>
        </authorList>
    </citation>
    <scope>NUCLEOTIDE SEQUENCE [LARGE SCALE GENOMIC DNA]</scope>
    <source>
        <strain evidence="13 14">SR</strain>
    </source>
</reference>
<evidence type="ECO:0000256" key="3">
    <source>
        <dbReference type="ARBA" id="ARBA00022723"/>
    </source>
</evidence>
<dbReference type="PROSITE" id="PS00396">
    <property type="entry name" value="TOPO_IA_1"/>
    <property type="match status" value="1"/>
</dbReference>
<keyword evidence="9 10" id="KW-0413">Isomerase</keyword>
<evidence type="ECO:0000256" key="8">
    <source>
        <dbReference type="ARBA" id="ARBA00023125"/>
    </source>
</evidence>
<evidence type="ECO:0000256" key="7">
    <source>
        <dbReference type="ARBA" id="ARBA00023029"/>
    </source>
</evidence>
<dbReference type="AlphaFoldDB" id="A0A3D8P2F7"/>
<dbReference type="InterPro" id="IPR034149">
    <property type="entry name" value="TOPRIM_TopoI"/>
</dbReference>
<keyword evidence="14" id="KW-1185">Reference proteome</keyword>
<dbReference type="InterPro" id="IPR013497">
    <property type="entry name" value="Topo_IA_cen"/>
</dbReference>
<feature type="region of interest" description="Interaction with DNA" evidence="10">
    <location>
        <begin position="162"/>
        <end position="167"/>
    </location>
</feature>
<dbReference type="SMART" id="SM00436">
    <property type="entry name" value="TOP1Bc"/>
    <property type="match status" value="1"/>
</dbReference>
<dbReference type="GO" id="GO:0003917">
    <property type="term" value="F:DNA topoisomerase type I (single strand cut, ATP-independent) activity"/>
    <property type="evidence" value="ECO:0007669"/>
    <property type="project" value="UniProtKB-UniRule"/>
</dbReference>
<evidence type="ECO:0000256" key="6">
    <source>
        <dbReference type="ARBA" id="ARBA00022842"/>
    </source>
</evidence>
<dbReference type="SMART" id="SM00437">
    <property type="entry name" value="TOP1Ac"/>
    <property type="match status" value="1"/>
</dbReference>
<dbReference type="Gene3D" id="3.30.65.10">
    <property type="entry name" value="Bacterial Topoisomerase I, domain 1"/>
    <property type="match status" value="2"/>
</dbReference>
<dbReference type="GO" id="GO:0006265">
    <property type="term" value="P:DNA topological change"/>
    <property type="evidence" value="ECO:0007669"/>
    <property type="project" value="UniProtKB-UniRule"/>
</dbReference>
<evidence type="ECO:0000256" key="4">
    <source>
        <dbReference type="ARBA" id="ARBA00022771"/>
    </source>
</evidence>
<comment type="subunit">
    <text evidence="10">Monomer.</text>
</comment>
<evidence type="ECO:0000256" key="9">
    <source>
        <dbReference type="ARBA" id="ARBA00023235"/>
    </source>
</evidence>
<feature type="site" description="Interaction with DNA" evidence="10">
    <location>
        <position position="300"/>
    </location>
</feature>
<feature type="site" description="Interaction with DNA" evidence="10">
    <location>
        <position position="487"/>
    </location>
</feature>
<keyword evidence="8 10" id="KW-0238">DNA-binding</keyword>
<accession>A0A3D8P2F7</accession>
<dbReference type="InterPro" id="IPR023406">
    <property type="entry name" value="Topo_IA_AS"/>
</dbReference>
<dbReference type="OrthoDB" id="9804262at2"/>
<dbReference type="GO" id="GO:0005694">
    <property type="term" value="C:chromosome"/>
    <property type="evidence" value="ECO:0007669"/>
    <property type="project" value="InterPro"/>
</dbReference>
<keyword evidence="7 10" id="KW-0799">Topoisomerase</keyword>
<dbReference type="Gene3D" id="2.70.20.10">
    <property type="entry name" value="Topoisomerase I, domain 3"/>
    <property type="match status" value="1"/>
</dbReference>
<dbReference type="Pfam" id="PF01751">
    <property type="entry name" value="Toprim"/>
    <property type="match status" value="1"/>
</dbReference>
<evidence type="ECO:0000313" key="14">
    <source>
        <dbReference type="Proteomes" id="UP000256329"/>
    </source>
</evidence>
<dbReference type="SUPFAM" id="SSF57783">
    <property type="entry name" value="Zinc beta-ribbon"/>
    <property type="match status" value="2"/>
</dbReference>
<feature type="domain" description="Topo IA-type catalytic" evidence="12">
    <location>
        <begin position="128"/>
        <end position="556"/>
    </location>
</feature>
<dbReference type="PROSITE" id="PS52039">
    <property type="entry name" value="TOPO_IA_2"/>
    <property type="match status" value="1"/>
</dbReference>
<dbReference type="Proteomes" id="UP000256329">
    <property type="component" value="Unassembled WGS sequence"/>
</dbReference>
<feature type="active site" description="O-(5'-phospho-DNA)-tyrosine intermediate" evidence="10">
    <location>
        <position position="298"/>
    </location>
</feature>
<keyword evidence="4" id="KW-0863">Zinc-finger</keyword>
<feature type="domain" description="Toprim" evidence="11">
    <location>
        <begin position="2"/>
        <end position="112"/>
    </location>
</feature>
<dbReference type="Pfam" id="PF01396">
    <property type="entry name" value="Zn_ribbon_Top1"/>
    <property type="match status" value="3"/>
</dbReference>
<gene>
    <name evidence="10" type="primary">topA</name>
    <name evidence="13" type="ORF">DXX99_07500</name>
</gene>
<evidence type="ECO:0000256" key="2">
    <source>
        <dbReference type="ARBA" id="ARBA00009446"/>
    </source>
</evidence>
<feature type="site" description="Interaction with DNA" evidence="10">
    <location>
        <position position="142"/>
    </location>
</feature>
<evidence type="ECO:0000313" key="13">
    <source>
        <dbReference type="EMBL" id="RDV82438.1"/>
    </source>
</evidence>
<dbReference type="NCBIfam" id="TIGR01051">
    <property type="entry name" value="topA_bact"/>
    <property type="match status" value="1"/>
</dbReference>
<protein>
    <recommendedName>
        <fullName evidence="10">DNA topoisomerase 1</fullName>
        <ecNumber evidence="10">5.6.2.1</ecNumber>
    </recommendedName>
    <alternativeName>
        <fullName evidence="10">DNA topoisomerase I</fullName>
    </alternativeName>
</protein>
<dbReference type="InterPro" id="IPR023405">
    <property type="entry name" value="Topo_IA_core_domain"/>
</dbReference>
<dbReference type="InterPro" id="IPR013824">
    <property type="entry name" value="Topo_IA_cen_sub1"/>
</dbReference>
<comment type="catalytic activity">
    <reaction evidence="1 10">
        <text>ATP-independent breakage of single-stranded DNA, followed by passage and rejoining.</text>
        <dbReference type="EC" id="5.6.2.1"/>
    </reaction>
</comment>
<keyword evidence="5" id="KW-0862">Zinc</keyword>
<dbReference type="Gene3D" id="3.40.50.140">
    <property type="match status" value="1"/>
</dbReference>
<dbReference type="SUPFAM" id="SSF56712">
    <property type="entry name" value="Prokaryotic type I DNA topoisomerase"/>
    <property type="match status" value="1"/>
</dbReference>
<dbReference type="InterPro" id="IPR005733">
    <property type="entry name" value="TopoI_bac-type"/>
</dbReference>
<dbReference type="Pfam" id="PF01131">
    <property type="entry name" value="Topoisom_bac"/>
    <property type="match status" value="1"/>
</dbReference>
<dbReference type="InterPro" id="IPR013825">
    <property type="entry name" value="Topo_IA_cen_sub2"/>
</dbReference>
<dbReference type="CDD" id="cd00186">
    <property type="entry name" value="TOP1Ac"/>
    <property type="match status" value="1"/>
</dbReference>
<dbReference type="Gene3D" id="1.10.460.10">
    <property type="entry name" value="Topoisomerase I, domain 2"/>
    <property type="match status" value="1"/>
</dbReference>
<proteinExistence type="inferred from homology"/>
<dbReference type="InterPro" id="IPR013498">
    <property type="entry name" value="Topo_IA_Znf"/>
</dbReference>
<evidence type="ECO:0000256" key="1">
    <source>
        <dbReference type="ARBA" id="ARBA00000213"/>
    </source>
</evidence>
<dbReference type="RefSeq" id="WP_115792881.1">
    <property type="nucleotide sequence ID" value="NZ_QSLN01000010.1"/>
</dbReference>
<dbReference type="InterPro" id="IPR013826">
    <property type="entry name" value="Topo_IA_cen_sub3"/>
</dbReference>
<comment type="caution">
    <text evidence="13">The sequence shown here is derived from an EMBL/GenBank/DDBJ whole genome shotgun (WGS) entry which is preliminary data.</text>
</comment>
<dbReference type="PANTHER" id="PTHR42785:SF1">
    <property type="entry name" value="DNA TOPOISOMERASE"/>
    <property type="match status" value="1"/>
</dbReference>
<dbReference type="GO" id="GO:0003677">
    <property type="term" value="F:DNA binding"/>
    <property type="evidence" value="ECO:0007669"/>
    <property type="project" value="UniProtKB-KW"/>
</dbReference>
<evidence type="ECO:0000256" key="10">
    <source>
        <dbReference type="HAMAP-Rule" id="MF_00952"/>
    </source>
</evidence>
<comment type="similarity">
    <text evidence="2 10">Belongs to the type IA topoisomerase family.</text>
</comment>
<feature type="site" description="Interaction with DNA" evidence="10">
    <location>
        <position position="138"/>
    </location>
</feature>
<dbReference type="InterPro" id="IPR003602">
    <property type="entry name" value="Topo_IA_DNA-bd_dom"/>
</dbReference>